<sequence>MAEMCLRSACEFKLMYYRDLADESSLSRSKRLGSSELESEILSGPSNLQPQDDHDHLLPKSKEGQDHLLPNLETLQKKQVEVNQAAERLSESPTMAATPETSSSPMETAELAPVLVDTGSESQTNKADDKHTESTQSSLMLADSGQTYSSEYHSDNQTESAPQSSAAK</sequence>
<feature type="compositionally biased region" description="Polar residues" evidence="1">
    <location>
        <begin position="134"/>
        <end position="168"/>
    </location>
</feature>
<feature type="compositionally biased region" description="Low complexity" evidence="1">
    <location>
        <begin position="23"/>
        <end position="46"/>
    </location>
</feature>
<gene>
    <name evidence="2" type="ORF">KIN20_037345</name>
</gene>
<evidence type="ECO:0000313" key="2">
    <source>
        <dbReference type="EMBL" id="KAJ1374619.1"/>
    </source>
</evidence>
<evidence type="ECO:0000313" key="3">
    <source>
        <dbReference type="Proteomes" id="UP001196413"/>
    </source>
</evidence>
<proteinExistence type="predicted"/>
<name>A0AAD5RE48_PARTN</name>
<reference evidence="2" key="1">
    <citation type="submission" date="2021-06" db="EMBL/GenBank/DDBJ databases">
        <title>Parelaphostrongylus tenuis whole genome reference sequence.</title>
        <authorList>
            <person name="Garwood T.J."/>
            <person name="Larsen P.A."/>
            <person name="Fountain-Jones N.M."/>
            <person name="Garbe J.R."/>
            <person name="Macchietto M.G."/>
            <person name="Kania S.A."/>
            <person name="Gerhold R.W."/>
            <person name="Richards J.E."/>
            <person name="Wolf T.M."/>
        </authorList>
    </citation>
    <scope>NUCLEOTIDE SEQUENCE</scope>
    <source>
        <strain evidence="2">MNPRO001-30</strain>
        <tissue evidence="2">Meninges</tissue>
    </source>
</reference>
<keyword evidence="3" id="KW-1185">Reference proteome</keyword>
<protein>
    <submittedName>
        <fullName evidence="2">Uncharacterized protein</fullName>
    </submittedName>
</protein>
<dbReference type="EMBL" id="JAHQIW010007475">
    <property type="protein sequence ID" value="KAJ1374619.1"/>
    <property type="molecule type" value="Genomic_DNA"/>
</dbReference>
<evidence type="ECO:0000256" key="1">
    <source>
        <dbReference type="SAM" id="MobiDB-lite"/>
    </source>
</evidence>
<comment type="caution">
    <text evidence="2">The sequence shown here is derived from an EMBL/GenBank/DDBJ whole genome shotgun (WGS) entry which is preliminary data.</text>
</comment>
<dbReference type="Proteomes" id="UP001196413">
    <property type="component" value="Unassembled WGS sequence"/>
</dbReference>
<organism evidence="2 3">
    <name type="scientific">Parelaphostrongylus tenuis</name>
    <name type="common">Meningeal worm</name>
    <dbReference type="NCBI Taxonomy" id="148309"/>
    <lineage>
        <taxon>Eukaryota</taxon>
        <taxon>Metazoa</taxon>
        <taxon>Ecdysozoa</taxon>
        <taxon>Nematoda</taxon>
        <taxon>Chromadorea</taxon>
        <taxon>Rhabditida</taxon>
        <taxon>Rhabditina</taxon>
        <taxon>Rhabditomorpha</taxon>
        <taxon>Strongyloidea</taxon>
        <taxon>Metastrongylidae</taxon>
        <taxon>Parelaphostrongylus</taxon>
    </lineage>
</organism>
<dbReference type="AlphaFoldDB" id="A0AAD5RE48"/>
<feature type="region of interest" description="Disordered" evidence="1">
    <location>
        <begin position="23"/>
        <end position="168"/>
    </location>
</feature>
<feature type="compositionally biased region" description="Polar residues" evidence="1">
    <location>
        <begin position="91"/>
        <end position="106"/>
    </location>
</feature>
<feature type="compositionally biased region" description="Basic and acidic residues" evidence="1">
    <location>
        <begin position="51"/>
        <end position="66"/>
    </location>
</feature>
<accession>A0AAD5RE48</accession>